<name>A0A0N0DHS6_FUSLA</name>
<keyword evidence="1" id="KW-1133">Transmembrane helix</keyword>
<comment type="caution">
    <text evidence="2">The sequence shown here is derived from an EMBL/GenBank/DDBJ whole genome shotgun (WGS) entry which is preliminary data.</text>
</comment>
<evidence type="ECO:0000313" key="3">
    <source>
        <dbReference type="Proteomes" id="UP000037904"/>
    </source>
</evidence>
<keyword evidence="1" id="KW-0812">Transmembrane</keyword>
<dbReference type="Proteomes" id="UP000037904">
    <property type="component" value="Unassembled WGS sequence"/>
</dbReference>
<gene>
    <name evidence="2" type="ORF">FLAG1_01055</name>
</gene>
<keyword evidence="1" id="KW-0472">Membrane</keyword>
<organism evidence="2 3">
    <name type="scientific">Fusarium langsethiae</name>
    <dbReference type="NCBI Taxonomy" id="179993"/>
    <lineage>
        <taxon>Eukaryota</taxon>
        <taxon>Fungi</taxon>
        <taxon>Dikarya</taxon>
        <taxon>Ascomycota</taxon>
        <taxon>Pezizomycotina</taxon>
        <taxon>Sordariomycetes</taxon>
        <taxon>Hypocreomycetidae</taxon>
        <taxon>Hypocreales</taxon>
        <taxon>Nectriaceae</taxon>
        <taxon>Fusarium</taxon>
    </lineage>
</organism>
<evidence type="ECO:0000256" key="1">
    <source>
        <dbReference type="SAM" id="Phobius"/>
    </source>
</evidence>
<proteinExistence type="predicted"/>
<keyword evidence="3" id="KW-1185">Reference proteome</keyword>
<reference evidence="2 3" key="1">
    <citation type="submission" date="2015-04" db="EMBL/GenBank/DDBJ databases">
        <title>The draft genome sequence of Fusarium langsethiae, a T-2/HT-2 mycotoxin producer.</title>
        <authorList>
            <person name="Lysoe E."/>
            <person name="Divon H.H."/>
            <person name="Terzi V."/>
            <person name="Orru L."/>
            <person name="Lamontanara A."/>
            <person name="Kolseth A.-K."/>
            <person name="Frandsen R.J."/>
            <person name="Nielsen K."/>
            <person name="Thrane U."/>
        </authorList>
    </citation>
    <scope>NUCLEOTIDE SEQUENCE [LARGE SCALE GENOMIC DNA]</scope>
    <source>
        <strain evidence="2 3">Fl201059</strain>
    </source>
</reference>
<feature type="transmembrane region" description="Helical" evidence="1">
    <location>
        <begin position="159"/>
        <end position="182"/>
    </location>
</feature>
<protein>
    <submittedName>
        <fullName evidence="2">Uncharacterized protein</fullName>
    </submittedName>
</protein>
<feature type="transmembrane region" description="Helical" evidence="1">
    <location>
        <begin position="105"/>
        <end position="125"/>
    </location>
</feature>
<accession>A0A0N0DHS6</accession>
<dbReference type="AlphaFoldDB" id="A0A0N0DHS6"/>
<evidence type="ECO:0000313" key="2">
    <source>
        <dbReference type="EMBL" id="KPA45964.1"/>
    </source>
</evidence>
<feature type="transmembrane region" description="Helical" evidence="1">
    <location>
        <begin position="46"/>
        <end position="66"/>
    </location>
</feature>
<feature type="transmembrane region" description="Helical" evidence="1">
    <location>
        <begin position="137"/>
        <end position="153"/>
    </location>
</feature>
<sequence>MSKAGLVHTEALIYQAATKIDFIENNTINQWKCYSRQTQHSFIRRVVLTAGACTSTAISIIVPRLFSTPIAQQRCLGSFPACDPKTLITPSFLPSFLHPAFTCETLLLIICVAICLHWTCMSLLFQSARWREKYFPMALYTAGGATFLAAQVVKDSATVLIQVLPLASDICIIVCLSLDFILP</sequence>
<dbReference type="EMBL" id="JXCE01000008">
    <property type="protein sequence ID" value="KPA45964.1"/>
    <property type="molecule type" value="Genomic_DNA"/>
</dbReference>